<evidence type="ECO:0000259" key="3">
    <source>
        <dbReference type="Pfam" id="PF03556"/>
    </source>
</evidence>
<accession>A0AAP0B045</accession>
<evidence type="ECO:0000256" key="1">
    <source>
        <dbReference type="RuleBase" id="RU410713"/>
    </source>
</evidence>
<organism evidence="4 5">
    <name type="scientific">Platanthera zijinensis</name>
    <dbReference type="NCBI Taxonomy" id="2320716"/>
    <lineage>
        <taxon>Eukaryota</taxon>
        <taxon>Viridiplantae</taxon>
        <taxon>Streptophyta</taxon>
        <taxon>Embryophyta</taxon>
        <taxon>Tracheophyta</taxon>
        <taxon>Spermatophyta</taxon>
        <taxon>Magnoliopsida</taxon>
        <taxon>Liliopsida</taxon>
        <taxon>Asparagales</taxon>
        <taxon>Orchidaceae</taxon>
        <taxon>Orchidoideae</taxon>
        <taxon>Orchideae</taxon>
        <taxon>Orchidinae</taxon>
        <taxon>Platanthera</taxon>
    </lineage>
</organism>
<feature type="region of interest" description="Disordered" evidence="2">
    <location>
        <begin position="180"/>
        <end position="221"/>
    </location>
</feature>
<evidence type="ECO:0000256" key="2">
    <source>
        <dbReference type="SAM" id="MobiDB-lite"/>
    </source>
</evidence>
<dbReference type="GO" id="GO:0045116">
    <property type="term" value="P:protein neddylation"/>
    <property type="evidence" value="ECO:0007669"/>
    <property type="project" value="TreeGrafter"/>
</dbReference>
<feature type="region of interest" description="Disordered" evidence="2">
    <location>
        <begin position="239"/>
        <end position="275"/>
    </location>
</feature>
<dbReference type="Gene3D" id="1.10.238.200">
    <property type="entry name" value="Cullin, PONY binding domain"/>
    <property type="match status" value="1"/>
</dbReference>
<feature type="region of interest" description="Disordered" evidence="2">
    <location>
        <begin position="417"/>
        <end position="439"/>
    </location>
</feature>
<dbReference type="GO" id="GO:0097602">
    <property type="term" value="F:cullin family protein binding"/>
    <property type="evidence" value="ECO:0007669"/>
    <property type="project" value="TreeGrafter"/>
</dbReference>
<comment type="caution">
    <text evidence="4">The sequence shown here is derived from an EMBL/GenBank/DDBJ whole genome shotgun (WGS) entry which is preliminary data.</text>
</comment>
<dbReference type="GO" id="GO:0031624">
    <property type="term" value="F:ubiquitin conjugating enzyme binding"/>
    <property type="evidence" value="ECO:0007669"/>
    <property type="project" value="TreeGrafter"/>
</dbReference>
<feature type="domain" description="DCUN1" evidence="3">
    <location>
        <begin position="10"/>
        <end position="67"/>
    </location>
</feature>
<comment type="function">
    <text evidence="1">Neddylation of cullins play an essential role in the regulation of SCF-type complexes activity.</text>
</comment>
<protein>
    <recommendedName>
        <fullName evidence="1">Defective in cullin neddylation protein</fullName>
    </recommendedName>
</protein>
<feature type="region of interest" description="Disordered" evidence="2">
    <location>
        <begin position="472"/>
        <end position="491"/>
    </location>
</feature>
<gene>
    <name evidence="4" type="ORF">KSP39_PZI020199</name>
</gene>
<dbReference type="PANTHER" id="PTHR12281">
    <property type="entry name" value="RP42 RELATED"/>
    <property type="match status" value="1"/>
</dbReference>
<dbReference type="AlphaFoldDB" id="A0AAP0B045"/>
<dbReference type="PANTHER" id="PTHR12281:SF31">
    <property type="entry name" value="DCN1-LIKE PROTEIN 3"/>
    <property type="match status" value="1"/>
</dbReference>
<feature type="compositionally biased region" description="Basic and acidic residues" evidence="2">
    <location>
        <begin position="417"/>
        <end position="435"/>
    </location>
</feature>
<sequence>MSPRRVYERRSTAVDSHRFSCFYDFVFFICCENGQKNISVNRAVSAWKLVLAGRFRLLNQWCSFVEEISVTPPYGSECDNGAVQPPLSKWCPSGAEPTWFSPNRGRPAPLADRPWSGYKYTRTLYWRGMQVSSRYSSSLLSNPRNLSFSLKSHLVPNNWYQRILPPKIFRSALIHAIPDPTAPGSHRSCSHPRISAPTFPRRSAPAPSVAPRRQSPRPSVALAASLRVDASRHRPCRLPLTSARVLPPPTSAASSRHRSFRQLSSLQRPPPALSSYDSCRQLSSLQRPPPPNFFCHFTRVTRTQEDSNRLTHLEETYTGLTDTVAALADRLTTSEKRFEEKLDARMDELKHMLTQHLKGKTVAHDGNKFGPRPPSLAASPPLPWIFLLIVKTAWRTNDPTGWGTDLVMGSSLFQEHRDTPRADGEEADGSLDRQSWETPMDRIGGTHLWPLIDGYRVDTGKSTEDRGLSLLFGAPAGTRTRRGRGRPAGTD</sequence>
<dbReference type="Pfam" id="PF03556">
    <property type="entry name" value="Cullin_binding"/>
    <property type="match status" value="1"/>
</dbReference>
<dbReference type="GO" id="GO:0000151">
    <property type="term" value="C:ubiquitin ligase complex"/>
    <property type="evidence" value="ECO:0007669"/>
    <property type="project" value="TreeGrafter"/>
</dbReference>
<keyword evidence="5" id="KW-1185">Reference proteome</keyword>
<dbReference type="InterPro" id="IPR014764">
    <property type="entry name" value="DCN-prot"/>
</dbReference>
<dbReference type="InterPro" id="IPR042460">
    <property type="entry name" value="DCN1-like_PONY"/>
</dbReference>
<reference evidence="4 5" key="1">
    <citation type="journal article" date="2022" name="Nat. Plants">
        <title>Genomes of leafy and leafless Platanthera orchids illuminate the evolution of mycoheterotrophy.</title>
        <authorList>
            <person name="Li M.H."/>
            <person name="Liu K.W."/>
            <person name="Li Z."/>
            <person name="Lu H.C."/>
            <person name="Ye Q.L."/>
            <person name="Zhang D."/>
            <person name="Wang J.Y."/>
            <person name="Li Y.F."/>
            <person name="Zhong Z.M."/>
            <person name="Liu X."/>
            <person name="Yu X."/>
            <person name="Liu D.K."/>
            <person name="Tu X.D."/>
            <person name="Liu B."/>
            <person name="Hao Y."/>
            <person name="Liao X.Y."/>
            <person name="Jiang Y.T."/>
            <person name="Sun W.H."/>
            <person name="Chen J."/>
            <person name="Chen Y.Q."/>
            <person name="Ai Y."/>
            <person name="Zhai J.W."/>
            <person name="Wu S.S."/>
            <person name="Zhou Z."/>
            <person name="Hsiao Y.Y."/>
            <person name="Wu W.L."/>
            <person name="Chen Y.Y."/>
            <person name="Lin Y.F."/>
            <person name="Hsu J.L."/>
            <person name="Li C.Y."/>
            <person name="Wang Z.W."/>
            <person name="Zhao X."/>
            <person name="Zhong W.Y."/>
            <person name="Ma X.K."/>
            <person name="Ma L."/>
            <person name="Huang J."/>
            <person name="Chen G.Z."/>
            <person name="Huang M.Z."/>
            <person name="Huang L."/>
            <person name="Peng D.H."/>
            <person name="Luo Y.B."/>
            <person name="Zou S.Q."/>
            <person name="Chen S.P."/>
            <person name="Lan S."/>
            <person name="Tsai W.C."/>
            <person name="Van de Peer Y."/>
            <person name="Liu Z.J."/>
        </authorList>
    </citation>
    <scope>NUCLEOTIDE SEQUENCE [LARGE SCALE GENOMIC DNA]</scope>
    <source>
        <strain evidence="4">Lor287</strain>
    </source>
</reference>
<evidence type="ECO:0000313" key="5">
    <source>
        <dbReference type="Proteomes" id="UP001418222"/>
    </source>
</evidence>
<dbReference type="GO" id="GO:0032182">
    <property type="term" value="F:ubiquitin-like protein binding"/>
    <property type="evidence" value="ECO:0007669"/>
    <property type="project" value="TreeGrafter"/>
</dbReference>
<evidence type="ECO:0000313" key="4">
    <source>
        <dbReference type="EMBL" id="KAK8921643.1"/>
    </source>
</evidence>
<dbReference type="EMBL" id="JBBWWQ010000018">
    <property type="protein sequence ID" value="KAK8921643.1"/>
    <property type="molecule type" value="Genomic_DNA"/>
</dbReference>
<proteinExistence type="predicted"/>
<feature type="compositionally biased region" description="Low complexity" evidence="2">
    <location>
        <begin position="200"/>
        <end position="221"/>
    </location>
</feature>
<dbReference type="Proteomes" id="UP001418222">
    <property type="component" value="Unassembled WGS sequence"/>
</dbReference>
<name>A0AAP0B045_9ASPA</name>
<dbReference type="InterPro" id="IPR005176">
    <property type="entry name" value="PONY_dom"/>
</dbReference>